<evidence type="ECO:0000259" key="2">
    <source>
        <dbReference type="Pfam" id="PF03795"/>
    </source>
</evidence>
<reference evidence="3 4" key="1">
    <citation type="journal article" date="2022" name="ISME Commun">
        <title>Vulcanimicrobium alpinus gen. nov. sp. nov., the first cultivated representative of the candidate phylum 'Eremiobacterota', is a metabolically versatile aerobic anoxygenic phototroph.</title>
        <authorList>
            <person name="Yabe S."/>
            <person name="Muto K."/>
            <person name="Abe K."/>
            <person name="Yokota A."/>
            <person name="Staudigel H."/>
            <person name="Tebo B.M."/>
        </authorList>
    </citation>
    <scope>NUCLEOTIDE SEQUENCE [LARGE SCALE GENOMIC DNA]</scope>
    <source>
        <strain evidence="3 4">WC8-2</strain>
    </source>
</reference>
<comment type="similarity">
    <text evidence="1">Belongs to the YciI family.</text>
</comment>
<dbReference type="SUPFAM" id="SSF54909">
    <property type="entry name" value="Dimeric alpha+beta barrel"/>
    <property type="match status" value="1"/>
</dbReference>
<dbReference type="EMBL" id="AP025523">
    <property type="protein sequence ID" value="BDE07578.1"/>
    <property type="molecule type" value="Genomic_DNA"/>
</dbReference>
<name>A0AAN1XY85_UNVUL</name>
<dbReference type="Gene3D" id="3.30.70.1060">
    <property type="entry name" value="Dimeric alpha+beta barrel"/>
    <property type="match status" value="1"/>
</dbReference>
<dbReference type="InterPro" id="IPR011008">
    <property type="entry name" value="Dimeric_a/b-barrel"/>
</dbReference>
<evidence type="ECO:0000313" key="4">
    <source>
        <dbReference type="Proteomes" id="UP001317532"/>
    </source>
</evidence>
<dbReference type="InterPro" id="IPR005545">
    <property type="entry name" value="YCII"/>
</dbReference>
<evidence type="ECO:0000313" key="3">
    <source>
        <dbReference type="EMBL" id="BDE07578.1"/>
    </source>
</evidence>
<dbReference type="KEGG" id="vab:WPS_28540"/>
<evidence type="ECO:0000256" key="1">
    <source>
        <dbReference type="ARBA" id="ARBA00007689"/>
    </source>
</evidence>
<feature type="domain" description="YCII-related" evidence="2">
    <location>
        <begin position="35"/>
        <end position="107"/>
    </location>
</feature>
<organism evidence="3 4">
    <name type="scientific">Vulcanimicrobium alpinum</name>
    <dbReference type="NCBI Taxonomy" id="3016050"/>
    <lineage>
        <taxon>Bacteria</taxon>
        <taxon>Bacillati</taxon>
        <taxon>Vulcanimicrobiota</taxon>
        <taxon>Vulcanimicrobiia</taxon>
        <taxon>Vulcanimicrobiales</taxon>
        <taxon>Vulcanimicrobiaceae</taxon>
        <taxon>Vulcanimicrobium</taxon>
    </lineage>
</organism>
<keyword evidence="4" id="KW-1185">Reference proteome</keyword>
<dbReference type="Proteomes" id="UP001317532">
    <property type="component" value="Chromosome"/>
</dbReference>
<gene>
    <name evidence="3" type="ORF">WPS_28540</name>
</gene>
<proteinExistence type="inferred from homology"/>
<dbReference type="Pfam" id="PF03795">
    <property type="entry name" value="YCII"/>
    <property type="match status" value="1"/>
</dbReference>
<sequence>MLRECDGEARRREEPTPYFVVIRERSARWDWSLPMHRQVEWDAHAAFMDTLEADGFLLAGGPLGEEDRAARVLHVVNAPDRDAVERRLADDPWEPLGLLRTESIEPWTVLLGGFRADARLWRPIRASRSVR</sequence>
<dbReference type="AlphaFoldDB" id="A0AAN1XY85"/>
<protein>
    <recommendedName>
        <fullName evidence="2">YCII-related domain-containing protein</fullName>
    </recommendedName>
</protein>
<accession>A0AAN1XY85</accession>